<comment type="caution">
    <text evidence="11">The sequence shown here is derived from an EMBL/GenBank/DDBJ whole genome shotgun (WGS) entry which is preliminary data.</text>
</comment>
<dbReference type="InterPro" id="IPR008969">
    <property type="entry name" value="CarboxyPept-like_regulatory"/>
</dbReference>
<dbReference type="SUPFAM" id="SSF56935">
    <property type="entry name" value="Porins"/>
    <property type="match status" value="1"/>
</dbReference>
<evidence type="ECO:0000256" key="3">
    <source>
        <dbReference type="ARBA" id="ARBA00022452"/>
    </source>
</evidence>
<dbReference type="EMBL" id="DROD01000121">
    <property type="protein sequence ID" value="HHJ51883.1"/>
    <property type="molecule type" value="Genomic_DNA"/>
</dbReference>
<evidence type="ECO:0000256" key="7">
    <source>
        <dbReference type="ARBA" id="ARBA00023237"/>
    </source>
</evidence>
<feature type="chain" id="PRO_5030707843" evidence="9">
    <location>
        <begin position="23"/>
        <end position="423"/>
    </location>
</feature>
<keyword evidence="2 8" id="KW-0813">Transport</keyword>
<evidence type="ECO:0000256" key="4">
    <source>
        <dbReference type="ARBA" id="ARBA00022692"/>
    </source>
</evidence>
<keyword evidence="4 8" id="KW-0812">Transmembrane</keyword>
<dbReference type="Gene3D" id="2.40.170.20">
    <property type="entry name" value="TonB-dependent receptor, beta-barrel domain"/>
    <property type="match status" value="1"/>
</dbReference>
<dbReference type="Pfam" id="PF13715">
    <property type="entry name" value="CarbopepD_reg_2"/>
    <property type="match status" value="1"/>
</dbReference>
<organism evidence="11">
    <name type="scientific">Caldithrix abyssi</name>
    <dbReference type="NCBI Taxonomy" id="187145"/>
    <lineage>
        <taxon>Bacteria</taxon>
        <taxon>Pseudomonadati</taxon>
        <taxon>Calditrichota</taxon>
        <taxon>Calditrichia</taxon>
        <taxon>Calditrichales</taxon>
        <taxon>Calditrichaceae</taxon>
        <taxon>Caldithrix</taxon>
    </lineage>
</organism>
<dbReference type="GO" id="GO:0009279">
    <property type="term" value="C:cell outer membrane"/>
    <property type="evidence" value="ECO:0007669"/>
    <property type="project" value="UniProtKB-SubCell"/>
</dbReference>
<dbReference type="PANTHER" id="PTHR30069:SF29">
    <property type="entry name" value="HEMOGLOBIN AND HEMOGLOBIN-HAPTOGLOBIN-BINDING PROTEIN 1-RELATED"/>
    <property type="match status" value="1"/>
</dbReference>
<dbReference type="GO" id="GO:0015344">
    <property type="term" value="F:siderophore uptake transmembrane transporter activity"/>
    <property type="evidence" value="ECO:0007669"/>
    <property type="project" value="TreeGrafter"/>
</dbReference>
<keyword evidence="7 8" id="KW-0998">Cell outer membrane</keyword>
<comment type="similarity">
    <text evidence="8">Belongs to the TonB-dependent receptor family.</text>
</comment>
<feature type="domain" description="TonB-dependent receptor plug" evidence="10">
    <location>
        <begin position="123"/>
        <end position="229"/>
    </location>
</feature>
<dbReference type="SUPFAM" id="SSF49464">
    <property type="entry name" value="Carboxypeptidase regulatory domain-like"/>
    <property type="match status" value="1"/>
</dbReference>
<evidence type="ECO:0000256" key="2">
    <source>
        <dbReference type="ARBA" id="ARBA00022448"/>
    </source>
</evidence>
<evidence type="ECO:0000256" key="1">
    <source>
        <dbReference type="ARBA" id="ARBA00004571"/>
    </source>
</evidence>
<evidence type="ECO:0000256" key="9">
    <source>
        <dbReference type="SAM" id="SignalP"/>
    </source>
</evidence>
<evidence type="ECO:0000256" key="6">
    <source>
        <dbReference type="ARBA" id="ARBA00023136"/>
    </source>
</evidence>
<evidence type="ECO:0000313" key="11">
    <source>
        <dbReference type="EMBL" id="HHJ51883.1"/>
    </source>
</evidence>
<comment type="subcellular location">
    <subcellularLocation>
        <location evidence="1 8">Cell outer membrane</location>
        <topology evidence="1 8">Multi-pass membrane protein</topology>
    </subcellularLocation>
</comment>
<keyword evidence="5 9" id="KW-0732">Signal</keyword>
<keyword evidence="6 8" id="KW-0472">Membrane</keyword>
<keyword evidence="11" id="KW-0675">Receptor</keyword>
<dbReference type="AlphaFoldDB" id="A0A7V5UE46"/>
<evidence type="ECO:0000256" key="5">
    <source>
        <dbReference type="ARBA" id="ARBA00022729"/>
    </source>
</evidence>
<dbReference type="PANTHER" id="PTHR30069">
    <property type="entry name" value="TONB-DEPENDENT OUTER MEMBRANE RECEPTOR"/>
    <property type="match status" value="1"/>
</dbReference>
<accession>A0A7V5UE46</accession>
<gene>
    <name evidence="11" type="ORF">ENJ89_01700</name>
</gene>
<feature type="signal peptide" evidence="9">
    <location>
        <begin position="1"/>
        <end position="22"/>
    </location>
</feature>
<proteinExistence type="inferred from homology"/>
<dbReference type="InterPro" id="IPR036942">
    <property type="entry name" value="Beta-barrel_TonB_sf"/>
</dbReference>
<dbReference type="PROSITE" id="PS52016">
    <property type="entry name" value="TONB_DEPENDENT_REC_3"/>
    <property type="match status" value="1"/>
</dbReference>
<dbReference type="Proteomes" id="UP000886124">
    <property type="component" value="Unassembled WGS sequence"/>
</dbReference>
<dbReference type="Pfam" id="PF07715">
    <property type="entry name" value="Plug"/>
    <property type="match status" value="1"/>
</dbReference>
<dbReference type="InterPro" id="IPR012910">
    <property type="entry name" value="Plug_dom"/>
</dbReference>
<name>A0A7V5UE46_CALAY</name>
<evidence type="ECO:0000259" key="10">
    <source>
        <dbReference type="Pfam" id="PF07715"/>
    </source>
</evidence>
<dbReference type="InterPro" id="IPR039426">
    <property type="entry name" value="TonB-dep_rcpt-like"/>
</dbReference>
<sequence length="423" mass="47962">MIKSSFSHILFALLLFSLPLMASERVNLKGMVTARETGQQLAGANVYLKGTIIGTSTDADGYFRLHDIPSGRYTLVASYVGYSVYEQTVDLQRDTTINIILSQQVISGPLVSVVATRARERVSPVTFSDVDKQELMLTYTTQDVPEVLSELPSTMFYSESGSGLGYNYISIRGFGQRRISVMVNGVPQNDPEDHNIYWVDFPDLLANVQSIQVQRGAGSAFYGPAAIGGSINILTNYFSPQRQFKASFGYGSFNTKKLSASYNTGLINKRFVLFGRFSNIKTDGYRERSWINFWSYFLGAAYYGDNQNLRIHFYGGPIEDGLVYTGLPKFVNQNETLRRKNFSYWKVNDSGDSLAYFTNRRKDEIENFNQPHLEILHELKSNDRETLNNTAFYIRGYGFFDYDGSWGTPEYFRLTPEYGYHVS</sequence>
<keyword evidence="3 8" id="KW-1134">Transmembrane beta strand</keyword>
<dbReference type="Gene3D" id="2.60.40.1120">
    <property type="entry name" value="Carboxypeptidase-like, regulatory domain"/>
    <property type="match status" value="1"/>
</dbReference>
<protein>
    <submittedName>
        <fullName evidence="11">TonB-dependent receptor</fullName>
    </submittedName>
</protein>
<reference evidence="11" key="1">
    <citation type="journal article" date="2020" name="mSystems">
        <title>Genome- and Community-Level Interaction Insights into Carbon Utilization and Element Cycling Functions of Hydrothermarchaeota in Hydrothermal Sediment.</title>
        <authorList>
            <person name="Zhou Z."/>
            <person name="Liu Y."/>
            <person name="Xu W."/>
            <person name="Pan J."/>
            <person name="Luo Z.H."/>
            <person name="Li M."/>
        </authorList>
    </citation>
    <scope>NUCLEOTIDE SEQUENCE [LARGE SCALE GENOMIC DNA]</scope>
    <source>
        <strain evidence="11">HyVt-527</strain>
    </source>
</reference>
<feature type="non-terminal residue" evidence="11">
    <location>
        <position position="423"/>
    </location>
</feature>
<evidence type="ECO:0000256" key="8">
    <source>
        <dbReference type="PROSITE-ProRule" id="PRU01360"/>
    </source>
</evidence>
<dbReference type="GO" id="GO:0044718">
    <property type="term" value="P:siderophore transmembrane transport"/>
    <property type="evidence" value="ECO:0007669"/>
    <property type="project" value="TreeGrafter"/>
</dbReference>